<evidence type="ECO:0000259" key="1">
    <source>
        <dbReference type="Pfam" id="PF01048"/>
    </source>
</evidence>
<dbReference type="AlphaFoldDB" id="A0A2D3WDB6"/>
<dbReference type="Gene3D" id="3.40.50.1580">
    <property type="entry name" value="Nucleoside phosphorylase domain"/>
    <property type="match status" value="1"/>
</dbReference>
<dbReference type="InterPro" id="IPR035994">
    <property type="entry name" value="Nucleoside_phosphorylase_sf"/>
</dbReference>
<reference evidence="2 3" key="1">
    <citation type="journal article" date="2017" name="Front. Microbiol.">
        <title>Comparative Genomic Analysis of the Class Epsilonproteobacteria and Proposed Reclassification to Epsilonbacteraeota (phyl. nov.).</title>
        <authorList>
            <person name="Waite D.W."/>
            <person name="Vanwonterghem I."/>
            <person name="Rinke C."/>
            <person name="Parks D.H."/>
            <person name="Zhang Y."/>
            <person name="Takai K."/>
            <person name="Sievert S.M."/>
            <person name="Simon J."/>
            <person name="Campbell B.J."/>
            <person name="Hanson T.E."/>
            <person name="Woyke T."/>
            <person name="Klotz M.G."/>
            <person name="Hugenholtz P."/>
        </authorList>
    </citation>
    <scope>NUCLEOTIDE SEQUENCE [LARGE SCALE GENOMIC DNA]</scope>
    <source>
        <strain evidence="2">UBA11420</strain>
    </source>
</reference>
<dbReference type="SUPFAM" id="SSF53167">
    <property type="entry name" value="Purine and uridine phosphorylases"/>
    <property type="match status" value="1"/>
</dbReference>
<evidence type="ECO:0000313" key="3">
    <source>
        <dbReference type="Proteomes" id="UP000231638"/>
    </source>
</evidence>
<dbReference type="GO" id="GO:0003824">
    <property type="term" value="F:catalytic activity"/>
    <property type="evidence" value="ECO:0007669"/>
    <property type="project" value="InterPro"/>
</dbReference>
<dbReference type="Proteomes" id="UP000231638">
    <property type="component" value="Unassembled WGS sequence"/>
</dbReference>
<name>A0A2D3WDB6_9BACT</name>
<accession>A0A2D3WDB6</accession>
<dbReference type="EMBL" id="DLUG01000156">
    <property type="protein sequence ID" value="DAB36266.1"/>
    <property type="molecule type" value="Genomic_DNA"/>
</dbReference>
<gene>
    <name evidence="2" type="ORF">CFH80_05770</name>
</gene>
<comment type="caution">
    <text evidence="2">The sequence shown here is derived from an EMBL/GenBank/DDBJ whole genome shotgun (WGS) entry which is preliminary data.</text>
</comment>
<dbReference type="GO" id="GO:0009116">
    <property type="term" value="P:nucleoside metabolic process"/>
    <property type="evidence" value="ECO:0007669"/>
    <property type="project" value="InterPro"/>
</dbReference>
<evidence type="ECO:0000313" key="2">
    <source>
        <dbReference type="EMBL" id="DAB36266.1"/>
    </source>
</evidence>
<sequence>MILCAGNNEHFNFAQPIGIGLIQSAIRLTQYVLEQKPSFLFFVGTAGSYGRYKPFDLVLSHSAANVELSLLQNQSYTPIQNTIQAKQRYNVSRGTNHPFETVNSSNYITTDFQLSHYFNEKNIALENMEFFSVIQVANTFELPCLGLFVVTNYCNENAHRDFVSNHAKAKALISLHVEKNMRI</sequence>
<dbReference type="STRING" id="366522.GCA_001548055_02710"/>
<dbReference type="Pfam" id="PF01048">
    <property type="entry name" value="PNP_UDP_1"/>
    <property type="match status" value="1"/>
</dbReference>
<organism evidence="2 3">
    <name type="scientific">Sulfurospirillum cavolei</name>
    <dbReference type="NCBI Taxonomy" id="366522"/>
    <lineage>
        <taxon>Bacteria</taxon>
        <taxon>Pseudomonadati</taxon>
        <taxon>Campylobacterota</taxon>
        <taxon>Epsilonproteobacteria</taxon>
        <taxon>Campylobacterales</taxon>
        <taxon>Sulfurospirillaceae</taxon>
        <taxon>Sulfurospirillum</taxon>
    </lineage>
</organism>
<protein>
    <submittedName>
        <fullName evidence="2">Purine-nucleoside phosphorylase</fullName>
    </submittedName>
</protein>
<proteinExistence type="predicted"/>
<feature type="domain" description="Nucleoside phosphorylase" evidence="1">
    <location>
        <begin position="18"/>
        <end position="171"/>
    </location>
</feature>
<dbReference type="InterPro" id="IPR000845">
    <property type="entry name" value="Nucleoside_phosphorylase_d"/>
</dbReference>